<feature type="compositionally biased region" description="Acidic residues" evidence="1">
    <location>
        <begin position="307"/>
        <end position="325"/>
    </location>
</feature>
<evidence type="ECO:0000313" key="2">
    <source>
        <dbReference type="Proteomes" id="UP000504634"/>
    </source>
</evidence>
<keyword evidence="2" id="KW-1185">Reference proteome</keyword>
<dbReference type="GO" id="GO:0043565">
    <property type="term" value="F:sequence-specific DNA binding"/>
    <property type="evidence" value="ECO:0007669"/>
    <property type="project" value="TreeGrafter"/>
</dbReference>
<dbReference type="RefSeq" id="XP_030375013.1">
    <property type="nucleotide sequence ID" value="XM_030519153.1"/>
</dbReference>
<evidence type="ECO:0000313" key="3">
    <source>
        <dbReference type="RefSeq" id="XP_030375013.1"/>
    </source>
</evidence>
<dbReference type="GO" id="GO:0042795">
    <property type="term" value="P:snRNA transcription by RNA polymerase II"/>
    <property type="evidence" value="ECO:0007669"/>
    <property type="project" value="TreeGrafter"/>
</dbReference>
<accession>A0A6J2TIR5</accession>
<dbReference type="AlphaFoldDB" id="A0A6J2TIR5"/>
<dbReference type="Proteomes" id="UP000504634">
    <property type="component" value="Unplaced"/>
</dbReference>
<evidence type="ECO:0000256" key="1">
    <source>
        <dbReference type="SAM" id="MobiDB-lite"/>
    </source>
</evidence>
<dbReference type="GO" id="GO:0042796">
    <property type="term" value="P:snRNA transcription by RNA polymerase III"/>
    <property type="evidence" value="ECO:0007669"/>
    <property type="project" value="TreeGrafter"/>
</dbReference>
<sequence length="360" mass="41858">MELHVYEDCLELVKHFYRASQKVHHAEFELFCDCWRMLQFQHIFSAQTTHCEVMQTTSAALHVGKRLACGRETNGELLEGQWKRAHRIGAIYLLYAIYNKQPTEEFVKIEVSPQTWDELTGYVEELRSEDGDRRDTQQVSYIFWKLVQQGAFCFTALDYCRGLENLINYDQLFKTIQTERKGKKLNRELALKQQIRPADLDLDDEQVRVRALQQSCKSLRRLEMTYNHQKEQLAQGPKHHRALPNTNIFGHLMELFDDVGQLLRRSPTDEDQPSTSKSTAVASKGEARQLLKRKNAYNYSDRMDTRLEEEEAEEEDAGEDEAEDPVVEKRMSTIFGPNLPDELAKELELIEESSSNSGEM</sequence>
<dbReference type="Pfam" id="PF09808">
    <property type="entry name" value="SNAPC1"/>
    <property type="match status" value="1"/>
</dbReference>
<feature type="region of interest" description="Disordered" evidence="1">
    <location>
        <begin position="265"/>
        <end position="360"/>
    </location>
</feature>
<organism evidence="2 3">
    <name type="scientific">Drosophila lebanonensis</name>
    <name type="common">Fruit fly</name>
    <name type="synonym">Scaptodrosophila lebanonensis</name>
    <dbReference type="NCBI Taxonomy" id="7225"/>
    <lineage>
        <taxon>Eukaryota</taxon>
        <taxon>Metazoa</taxon>
        <taxon>Ecdysozoa</taxon>
        <taxon>Arthropoda</taxon>
        <taxon>Hexapoda</taxon>
        <taxon>Insecta</taxon>
        <taxon>Pterygota</taxon>
        <taxon>Neoptera</taxon>
        <taxon>Endopterygota</taxon>
        <taxon>Diptera</taxon>
        <taxon>Brachycera</taxon>
        <taxon>Muscomorpha</taxon>
        <taxon>Ephydroidea</taxon>
        <taxon>Drosophilidae</taxon>
        <taxon>Scaptodrosophila</taxon>
    </lineage>
</organism>
<name>A0A6J2TIR5_DROLE</name>
<gene>
    <name evidence="3" type="primary">LOC115624418</name>
</gene>
<dbReference type="OrthoDB" id="20127at2759"/>
<proteinExistence type="predicted"/>
<reference evidence="3" key="1">
    <citation type="submission" date="2025-08" db="UniProtKB">
        <authorList>
            <consortium name="RefSeq"/>
        </authorList>
    </citation>
    <scope>IDENTIFICATION</scope>
    <source>
        <strain evidence="3">11010-0011.00</strain>
        <tissue evidence="3">Whole body</tissue>
    </source>
</reference>
<protein>
    <submittedName>
        <fullName evidence="3">Uncharacterized protein LOC115624418</fullName>
    </submittedName>
</protein>
<dbReference type="InterPro" id="IPR019188">
    <property type="entry name" value="SNAPC1"/>
</dbReference>
<dbReference type="PANTHER" id="PTHR15131">
    <property type="entry name" value="SMALL NUCLEAR RNA ACTIVATING COMPLEX, POLYPEPTIDE 1"/>
    <property type="match status" value="1"/>
</dbReference>
<dbReference type="CTD" id="41920"/>
<dbReference type="GeneID" id="115624418"/>
<dbReference type="PANTHER" id="PTHR15131:SF3">
    <property type="entry name" value="SNRNA-ACTIVATING PROTEIN COMPLEX SUBUNIT 1"/>
    <property type="match status" value="1"/>
</dbReference>
<dbReference type="GO" id="GO:0019185">
    <property type="term" value="C:snRNA-activating protein complex"/>
    <property type="evidence" value="ECO:0007669"/>
    <property type="project" value="TreeGrafter"/>
</dbReference>